<accession>A0ABD0K1W8</accession>
<protein>
    <submittedName>
        <fullName evidence="2">Uncharacterized protein</fullName>
    </submittedName>
</protein>
<organism evidence="2 3">
    <name type="scientific">Batillaria attramentaria</name>
    <dbReference type="NCBI Taxonomy" id="370345"/>
    <lineage>
        <taxon>Eukaryota</taxon>
        <taxon>Metazoa</taxon>
        <taxon>Spiralia</taxon>
        <taxon>Lophotrochozoa</taxon>
        <taxon>Mollusca</taxon>
        <taxon>Gastropoda</taxon>
        <taxon>Caenogastropoda</taxon>
        <taxon>Sorbeoconcha</taxon>
        <taxon>Cerithioidea</taxon>
        <taxon>Batillariidae</taxon>
        <taxon>Batillaria</taxon>
    </lineage>
</organism>
<keyword evidence="3" id="KW-1185">Reference proteome</keyword>
<name>A0ABD0K1W8_9CAEN</name>
<gene>
    <name evidence="2" type="ORF">BaRGS_00027872</name>
</gene>
<evidence type="ECO:0000313" key="3">
    <source>
        <dbReference type="Proteomes" id="UP001519460"/>
    </source>
</evidence>
<feature type="compositionally biased region" description="Polar residues" evidence="1">
    <location>
        <begin position="29"/>
        <end position="45"/>
    </location>
</feature>
<evidence type="ECO:0000256" key="1">
    <source>
        <dbReference type="SAM" id="MobiDB-lite"/>
    </source>
</evidence>
<sequence length="53" mass="6053">MIIQAVSVSVFFYTPDHFWQWANAEEGQSSMKHARSKGQQSNLKTHSIDMPVT</sequence>
<feature type="non-terminal residue" evidence="2">
    <location>
        <position position="53"/>
    </location>
</feature>
<dbReference type="EMBL" id="JACVVK020000272">
    <property type="protein sequence ID" value="KAK7480871.1"/>
    <property type="molecule type" value="Genomic_DNA"/>
</dbReference>
<feature type="region of interest" description="Disordered" evidence="1">
    <location>
        <begin position="29"/>
        <end position="53"/>
    </location>
</feature>
<comment type="caution">
    <text evidence="2">The sequence shown here is derived from an EMBL/GenBank/DDBJ whole genome shotgun (WGS) entry which is preliminary data.</text>
</comment>
<evidence type="ECO:0000313" key="2">
    <source>
        <dbReference type="EMBL" id="KAK7480871.1"/>
    </source>
</evidence>
<dbReference type="Proteomes" id="UP001519460">
    <property type="component" value="Unassembled WGS sequence"/>
</dbReference>
<proteinExistence type="predicted"/>
<reference evidence="2 3" key="1">
    <citation type="journal article" date="2023" name="Sci. Data">
        <title>Genome assembly of the Korean intertidal mud-creeper Batillaria attramentaria.</title>
        <authorList>
            <person name="Patra A.K."/>
            <person name="Ho P.T."/>
            <person name="Jun S."/>
            <person name="Lee S.J."/>
            <person name="Kim Y."/>
            <person name="Won Y.J."/>
        </authorList>
    </citation>
    <scope>NUCLEOTIDE SEQUENCE [LARGE SCALE GENOMIC DNA]</scope>
    <source>
        <strain evidence="2">Wonlab-2016</strain>
    </source>
</reference>
<dbReference type="AlphaFoldDB" id="A0ABD0K1W8"/>